<dbReference type="Pfam" id="PF13479">
    <property type="entry name" value="AAA_24"/>
    <property type="match status" value="1"/>
</dbReference>
<dbReference type="Gene3D" id="3.40.50.300">
    <property type="entry name" value="P-loop containing nucleotide triphosphate hydrolases"/>
    <property type="match status" value="1"/>
</dbReference>
<organism evidence="2 3">
    <name type="scientific">Lentilactobacillus parafarraginis F0439</name>
    <dbReference type="NCBI Taxonomy" id="797515"/>
    <lineage>
        <taxon>Bacteria</taxon>
        <taxon>Bacillati</taxon>
        <taxon>Bacillota</taxon>
        <taxon>Bacilli</taxon>
        <taxon>Lactobacillales</taxon>
        <taxon>Lactobacillaceae</taxon>
        <taxon>Lentilactobacillus</taxon>
    </lineage>
</organism>
<evidence type="ECO:0000256" key="1">
    <source>
        <dbReference type="SAM" id="MobiDB-lite"/>
    </source>
</evidence>
<dbReference type="EMBL" id="AGEY01000184">
    <property type="protein sequence ID" value="EHL96277.1"/>
    <property type="molecule type" value="Genomic_DNA"/>
</dbReference>
<keyword evidence="3" id="KW-1185">Reference proteome</keyword>
<dbReference type="NCBIfam" id="TIGR01618">
    <property type="entry name" value="phage_P_loop"/>
    <property type="match status" value="1"/>
</dbReference>
<dbReference type="PATRIC" id="fig|797515.3.peg.2183"/>
<dbReference type="HOGENOM" id="CLU_1254608_0_0_9"/>
<name>G9ZRQ9_9LACO</name>
<protein>
    <submittedName>
        <fullName evidence="2">Phage nucleotide-binding protein</fullName>
    </submittedName>
</protein>
<feature type="region of interest" description="Disordered" evidence="1">
    <location>
        <begin position="214"/>
        <end position="238"/>
    </location>
</feature>
<dbReference type="InterPro" id="IPR006505">
    <property type="entry name" value="Phage_nucleotide-bp"/>
</dbReference>
<gene>
    <name evidence="2" type="ORF">HMPREF9103_02420</name>
</gene>
<dbReference type="STRING" id="797515.HMPREF9103_02420"/>
<dbReference type="AlphaFoldDB" id="G9ZRQ9"/>
<dbReference type="eggNOG" id="ENOG502ZBZC">
    <property type="taxonomic scope" value="Bacteria"/>
</dbReference>
<comment type="caution">
    <text evidence="2">The sequence shown here is derived from an EMBL/GenBank/DDBJ whole genome shotgun (WGS) entry which is preliminary data.</text>
</comment>
<evidence type="ECO:0000313" key="2">
    <source>
        <dbReference type="EMBL" id="EHL96277.1"/>
    </source>
</evidence>
<sequence length="238" mass="26962">MRFYRDGELPTIPAMYFIYGDGGTGKTSLTKLFHGHKFVLSFDLSTNPLIGEKDVDVMLVERQDFPKIQDNVETIMNRVIKSDRYQVLVLDNMSALQNYVLENIDNASKDGRQNYQKLQLWFRSLGTLLKESNKTVLATAHQVDNGANGLTGGGRYAADMNEKTFNAFTSMFDVVGRIYIKDGERLIDLDPEQGNHAKNRLDDRKLIHANELVDPKPKNNVTKLETQKEKKENGMANG</sequence>
<dbReference type="Proteomes" id="UP000004625">
    <property type="component" value="Unassembled WGS sequence"/>
</dbReference>
<dbReference type="SUPFAM" id="SSF52540">
    <property type="entry name" value="P-loop containing nucleoside triphosphate hydrolases"/>
    <property type="match status" value="1"/>
</dbReference>
<feature type="compositionally biased region" description="Basic and acidic residues" evidence="1">
    <location>
        <begin position="225"/>
        <end position="238"/>
    </location>
</feature>
<evidence type="ECO:0000313" key="3">
    <source>
        <dbReference type="Proteomes" id="UP000004625"/>
    </source>
</evidence>
<dbReference type="RefSeq" id="WP_008214332.1">
    <property type="nucleotide sequence ID" value="NZ_JH415055.1"/>
</dbReference>
<reference evidence="2 3" key="1">
    <citation type="submission" date="2011-09" db="EMBL/GenBank/DDBJ databases">
        <authorList>
            <person name="Weinstock G."/>
            <person name="Sodergren E."/>
            <person name="Clifton S."/>
            <person name="Fulton L."/>
            <person name="Fulton B."/>
            <person name="Courtney L."/>
            <person name="Fronick C."/>
            <person name="Harrison M."/>
            <person name="Strong C."/>
            <person name="Farmer C."/>
            <person name="Delahaunty K."/>
            <person name="Markovic C."/>
            <person name="Hall O."/>
            <person name="Minx P."/>
            <person name="Tomlinson C."/>
            <person name="Mitreva M."/>
            <person name="Hou S."/>
            <person name="Chen J."/>
            <person name="Wollam A."/>
            <person name="Pepin K.H."/>
            <person name="Johnson M."/>
            <person name="Bhonagiri V."/>
            <person name="Zhang X."/>
            <person name="Suruliraj S."/>
            <person name="Warren W."/>
            <person name="Chinwalla A."/>
            <person name="Mardis E.R."/>
            <person name="Wilson R.K."/>
        </authorList>
    </citation>
    <scope>NUCLEOTIDE SEQUENCE [LARGE SCALE GENOMIC DNA]</scope>
    <source>
        <strain evidence="2 3">F0439</strain>
    </source>
</reference>
<dbReference type="InterPro" id="IPR027417">
    <property type="entry name" value="P-loop_NTPase"/>
</dbReference>
<accession>G9ZRQ9</accession>
<proteinExistence type="predicted"/>